<dbReference type="InterPro" id="IPR006311">
    <property type="entry name" value="TAT_signal"/>
</dbReference>
<dbReference type="InterPro" id="IPR013766">
    <property type="entry name" value="Thioredoxin_domain"/>
</dbReference>
<gene>
    <name evidence="2" type="ORF">GSH16_01310</name>
</gene>
<dbReference type="PROSITE" id="PS51318">
    <property type="entry name" value="TAT"/>
    <property type="match status" value="1"/>
</dbReference>
<dbReference type="AlphaFoldDB" id="A0A6B0TI79"/>
<dbReference type="CDD" id="cd02947">
    <property type="entry name" value="TRX_family"/>
    <property type="match status" value="1"/>
</dbReference>
<evidence type="ECO:0000313" key="3">
    <source>
        <dbReference type="Proteomes" id="UP000436016"/>
    </source>
</evidence>
<dbReference type="RefSeq" id="WP_160851128.1">
    <property type="nucleotide sequence ID" value="NZ_WUWG01000001.1"/>
</dbReference>
<evidence type="ECO:0000259" key="1">
    <source>
        <dbReference type="Pfam" id="PF00085"/>
    </source>
</evidence>
<dbReference type="Pfam" id="PF00085">
    <property type="entry name" value="Thioredoxin"/>
    <property type="match status" value="1"/>
</dbReference>
<dbReference type="EMBL" id="WUWG01000001">
    <property type="protein sequence ID" value="MXU64067.1"/>
    <property type="molecule type" value="Genomic_DNA"/>
</dbReference>
<dbReference type="Proteomes" id="UP000436016">
    <property type="component" value="Unassembled WGS sequence"/>
</dbReference>
<feature type="domain" description="Thioredoxin" evidence="1">
    <location>
        <begin position="46"/>
        <end position="135"/>
    </location>
</feature>
<dbReference type="Gene3D" id="3.40.30.10">
    <property type="entry name" value="Glutaredoxin"/>
    <property type="match status" value="1"/>
</dbReference>
<keyword evidence="3" id="KW-1185">Reference proteome</keyword>
<name>A0A6B0TI79_9RHOB</name>
<reference evidence="2 3" key="1">
    <citation type="submission" date="2019-12" db="EMBL/GenBank/DDBJ databases">
        <title>Strain KN286 was isolated from seawater, which was collected from Caroline Seamount in the tropical western Pacific.</title>
        <authorList>
            <person name="Wang Q."/>
        </authorList>
    </citation>
    <scope>NUCLEOTIDE SEQUENCE [LARGE SCALE GENOMIC DNA]</scope>
    <source>
        <strain evidence="2 3">KN286</strain>
    </source>
</reference>
<dbReference type="InterPro" id="IPR036249">
    <property type="entry name" value="Thioredoxin-like_sf"/>
</dbReference>
<comment type="caution">
    <text evidence="2">The sequence shown here is derived from an EMBL/GenBank/DDBJ whole genome shotgun (WGS) entry which is preliminary data.</text>
</comment>
<dbReference type="SUPFAM" id="SSF52833">
    <property type="entry name" value="Thioredoxin-like"/>
    <property type="match status" value="1"/>
</dbReference>
<proteinExistence type="predicted"/>
<evidence type="ECO:0000313" key="2">
    <source>
        <dbReference type="EMBL" id="MXU64067.1"/>
    </source>
</evidence>
<sequence length="142" mass="15461">MNRRELLKTGCATAGGALFGLGGWATAARAGEAYQPGLIDAYLKAGHTVFVDYSATWCSTCKAQERVINALRSENPAYDKAMKFVVVDWDRWSKDKVTRSRRIPRRSTLIVLKGNDELGRIVAGTSKAEIKALLDRGLAAAS</sequence>
<accession>A0A6B0TI79</accession>
<organism evidence="2 3">
    <name type="scientific">Oceanomicrobium pacificus</name>
    <dbReference type="NCBI Taxonomy" id="2692916"/>
    <lineage>
        <taxon>Bacteria</taxon>
        <taxon>Pseudomonadati</taxon>
        <taxon>Pseudomonadota</taxon>
        <taxon>Alphaproteobacteria</taxon>
        <taxon>Rhodobacterales</taxon>
        <taxon>Paracoccaceae</taxon>
        <taxon>Oceanomicrobium</taxon>
    </lineage>
</organism>
<protein>
    <submittedName>
        <fullName evidence="2">Thioredoxin</fullName>
    </submittedName>
</protein>